<dbReference type="GO" id="GO:0005829">
    <property type="term" value="C:cytosol"/>
    <property type="evidence" value="ECO:0007669"/>
    <property type="project" value="TreeGrafter"/>
</dbReference>
<proteinExistence type="predicted"/>
<dbReference type="Proteomes" id="UP000587760">
    <property type="component" value="Unassembled WGS sequence"/>
</dbReference>
<reference evidence="8 9" key="1">
    <citation type="submission" date="2020-08" db="EMBL/GenBank/DDBJ databases">
        <title>Genomic Encyclopedia of Type Strains, Phase IV (KMG-IV): sequencing the most valuable type-strain genomes for metagenomic binning, comparative biology and taxonomic classification.</title>
        <authorList>
            <person name="Goeker M."/>
        </authorList>
    </citation>
    <scope>NUCLEOTIDE SEQUENCE [LARGE SCALE GENOMIC DNA]</scope>
    <source>
        <strain evidence="8 9">DSM 2461</strain>
    </source>
</reference>
<dbReference type="InterPro" id="IPR011006">
    <property type="entry name" value="CheY-like_superfamily"/>
</dbReference>
<dbReference type="GO" id="GO:0032993">
    <property type="term" value="C:protein-DNA complex"/>
    <property type="evidence" value="ECO:0007669"/>
    <property type="project" value="TreeGrafter"/>
</dbReference>
<evidence type="ECO:0000259" key="7">
    <source>
        <dbReference type="PROSITE" id="PS50110"/>
    </source>
</evidence>
<dbReference type="Pfam" id="PF00072">
    <property type="entry name" value="Response_reg"/>
    <property type="match status" value="1"/>
</dbReference>
<dbReference type="InterPro" id="IPR001789">
    <property type="entry name" value="Sig_transdc_resp-reg_receiver"/>
</dbReference>
<evidence type="ECO:0000256" key="3">
    <source>
        <dbReference type="ARBA" id="ARBA00023015"/>
    </source>
</evidence>
<keyword evidence="4 8" id="KW-0238">DNA-binding</keyword>
<keyword evidence="3" id="KW-0805">Transcription regulation</keyword>
<accession>A0A841RCW8</accession>
<dbReference type="InterPro" id="IPR039420">
    <property type="entry name" value="WalR-like"/>
</dbReference>
<dbReference type="EMBL" id="JACHGJ010000004">
    <property type="protein sequence ID" value="MBB6480840.1"/>
    <property type="molecule type" value="Genomic_DNA"/>
</dbReference>
<organism evidence="8 9">
    <name type="scientific">Spirochaeta isovalerica</name>
    <dbReference type="NCBI Taxonomy" id="150"/>
    <lineage>
        <taxon>Bacteria</taxon>
        <taxon>Pseudomonadati</taxon>
        <taxon>Spirochaetota</taxon>
        <taxon>Spirochaetia</taxon>
        <taxon>Spirochaetales</taxon>
        <taxon>Spirochaetaceae</taxon>
        <taxon>Spirochaeta</taxon>
    </lineage>
</organism>
<evidence type="ECO:0000313" key="8">
    <source>
        <dbReference type="EMBL" id="MBB6480840.1"/>
    </source>
</evidence>
<dbReference type="GO" id="GO:0000976">
    <property type="term" value="F:transcription cis-regulatory region binding"/>
    <property type="evidence" value="ECO:0007669"/>
    <property type="project" value="TreeGrafter"/>
</dbReference>
<feature type="domain" description="Response regulatory" evidence="7">
    <location>
        <begin position="6"/>
        <end position="125"/>
    </location>
</feature>
<feature type="modified residue" description="4-aspartylphosphate" evidence="6">
    <location>
        <position position="55"/>
    </location>
</feature>
<evidence type="ECO:0000313" key="9">
    <source>
        <dbReference type="Proteomes" id="UP000587760"/>
    </source>
</evidence>
<evidence type="ECO:0000256" key="1">
    <source>
        <dbReference type="ARBA" id="ARBA00022553"/>
    </source>
</evidence>
<gene>
    <name evidence="8" type="ORF">HNR50_002513</name>
</gene>
<keyword evidence="1 6" id="KW-0597">Phosphoprotein</keyword>
<keyword evidence="2" id="KW-0902">Two-component regulatory system</keyword>
<protein>
    <submittedName>
        <fullName evidence="8">DNA-binding response OmpR family regulator</fullName>
    </submittedName>
</protein>
<evidence type="ECO:0000256" key="5">
    <source>
        <dbReference type="ARBA" id="ARBA00023163"/>
    </source>
</evidence>
<evidence type="ECO:0000256" key="6">
    <source>
        <dbReference type="PROSITE-ProRule" id="PRU00169"/>
    </source>
</evidence>
<dbReference type="SMART" id="SM00448">
    <property type="entry name" value="REC"/>
    <property type="match status" value="1"/>
</dbReference>
<keyword evidence="9" id="KW-1185">Reference proteome</keyword>
<dbReference type="SUPFAM" id="SSF52172">
    <property type="entry name" value="CheY-like"/>
    <property type="match status" value="1"/>
</dbReference>
<evidence type="ECO:0000256" key="2">
    <source>
        <dbReference type="ARBA" id="ARBA00023012"/>
    </source>
</evidence>
<dbReference type="PROSITE" id="PS50110">
    <property type="entry name" value="RESPONSE_REGULATORY"/>
    <property type="match status" value="1"/>
</dbReference>
<dbReference type="AlphaFoldDB" id="A0A841RCW8"/>
<name>A0A841RCW8_9SPIO</name>
<comment type="caution">
    <text evidence="8">The sequence shown here is derived from an EMBL/GenBank/DDBJ whole genome shotgun (WGS) entry which is preliminary data.</text>
</comment>
<dbReference type="PANTHER" id="PTHR48111">
    <property type="entry name" value="REGULATOR OF RPOS"/>
    <property type="match status" value="1"/>
</dbReference>
<dbReference type="GO" id="GO:0006355">
    <property type="term" value="P:regulation of DNA-templated transcription"/>
    <property type="evidence" value="ECO:0007669"/>
    <property type="project" value="TreeGrafter"/>
</dbReference>
<dbReference type="GO" id="GO:0000156">
    <property type="term" value="F:phosphorelay response regulator activity"/>
    <property type="evidence" value="ECO:0007669"/>
    <property type="project" value="TreeGrafter"/>
</dbReference>
<evidence type="ECO:0000256" key="4">
    <source>
        <dbReference type="ARBA" id="ARBA00023125"/>
    </source>
</evidence>
<dbReference type="RefSeq" id="WP_184747098.1">
    <property type="nucleotide sequence ID" value="NZ_JACHGJ010000004.1"/>
</dbReference>
<dbReference type="Gene3D" id="3.40.50.2300">
    <property type="match status" value="1"/>
</dbReference>
<sequence>MDTNNKILIIDDERINLELFEVMLTRLGFDVSLADDGESGLQKVVDENPDLILLDNIMPGLTGWEITKLLKQSDKYKEYKNIPIIMFSAMDEVKDKVEGFELGIDDYIIKPFNFSEVLARIRAVLRHSAVINQISHRERRMAVYESLNKSLVYLTEHLKKPVTDLLEDVKKLDIKDAQAVQKFSESVKLECETTLSAIAGLEDEIIQLQSRDAELKKYELSLEDLDEHFEKHFSKWNNTDSKVLN</sequence>
<dbReference type="PANTHER" id="PTHR48111:SF1">
    <property type="entry name" value="TWO-COMPONENT RESPONSE REGULATOR ORR33"/>
    <property type="match status" value="1"/>
</dbReference>
<keyword evidence="5" id="KW-0804">Transcription</keyword>